<evidence type="ECO:0000313" key="3">
    <source>
        <dbReference type="EMBL" id="GBM49139.1"/>
    </source>
</evidence>
<proteinExistence type="predicted"/>
<organism evidence="2 4">
    <name type="scientific">Araneus ventricosus</name>
    <name type="common">Orbweaver spider</name>
    <name type="synonym">Epeira ventricosa</name>
    <dbReference type="NCBI Taxonomy" id="182803"/>
    <lineage>
        <taxon>Eukaryota</taxon>
        <taxon>Metazoa</taxon>
        <taxon>Ecdysozoa</taxon>
        <taxon>Arthropoda</taxon>
        <taxon>Chelicerata</taxon>
        <taxon>Arachnida</taxon>
        <taxon>Araneae</taxon>
        <taxon>Araneomorphae</taxon>
        <taxon>Entelegynae</taxon>
        <taxon>Araneoidea</taxon>
        <taxon>Araneidae</taxon>
        <taxon>Araneus</taxon>
    </lineage>
</organism>
<dbReference type="EMBL" id="BGPR01098413">
    <property type="protein sequence ID" value="GBM49139.1"/>
    <property type="molecule type" value="Genomic_DNA"/>
</dbReference>
<feature type="region of interest" description="Disordered" evidence="1">
    <location>
        <begin position="30"/>
        <end position="94"/>
    </location>
</feature>
<comment type="caution">
    <text evidence="2">The sequence shown here is derived from an EMBL/GenBank/DDBJ whole genome shotgun (WGS) entry which is preliminary data.</text>
</comment>
<sequence length="94" mass="10428">MALPLRTGGGKPEGSRSKFYFFTSSYILTTSSPSASNLPSNPKFLFRSPQTEKPLVKNHSRDFTPSRTFSESPTEPAKGSNTPANSQKNTEWER</sequence>
<dbReference type="EMBL" id="BGPR01098411">
    <property type="protein sequence ID" value="GBM49129.1"/>
    <property type="molecule type" value="Genomic_DNA"/>
</dbReference>
<reference evidence="2 4" key="1">
    <citation type="journal article" date="2019" name="Sci. Rep.">
        <title>Orb-weaving spider Araneus ventricosus genome elucidates the spidroin gene catalogue.</title>
        <authorList>
            <person name="Kono N."/>
            <person name="Nakamura H."/>
            <person name="Ohtoshi R."/>
            <person name="Moran D.A.P."/>
            <person name="Shinohara A."/>
            <person name="Yoshida Y."/>
            <person name="Fujiwara M."/>
            <person name="Mori M."/>
            <person name="Tomita M."/>
            <person name="Arakawa K."/>
        </authorList>
    </citation>
    <scope>NUCLEOTIDE SEQUENCE [LARGE SCALE GENOMIC DNA]</scope>
</reference>
<protein>
    <submittedName>
        <fullName evidence="2">Uncharacterized protein</fullName>
    </submittedName>
</protein>
<accession>A0A4Y2G927</accession>
<dbReference type="AlphaFoldDB" id="A0A4Y2G927"/>
<feature type="compositionally biased region" description="Low complexity" evidence="1">
    <location>
        <begin position="30"/>
        <end position="41"/>
    </location>
</feature>
<dbReference type="Proteomes" id="UP000499080">
    <property type="component" value="Unassembled WGS sequence"/>
</dbReference>
<evidence type="ECO:0000313" key="2">
    <source>
        <dbReference type="EMBL" id="GBM49129.1"/>
    </source>
</evidence>
<keyword evidence="4" id="KW-1185">Reference proteome</keyword>
<feature type="compositionally biased region" description="Polar residues" evidence="1">
    <location>
        <begin position="65"/>
        <end position="94"/>
    </location>
</feature>
<evidence type="ECO:0000256" key="1">
    <source>
        <dbReference type="SAM" id="MobiDB-lite"/>
    </source>
</evidence>
<evidence type="ECO:0000313" key="4">
    <source>
        <dbReference type="Proteomes" id="UP000499080"/>
    </source>
</evidence>
<name>A0A4Y2G927_ARAVE</name>
<gene>
    <name evidence="2" type="ORF">AVEN_106152_1</name>
    <name evidence="3" type="ORF">AVEN_136660_1</name>
</gene>